<organism evidence="1 2">
    <name type="scientific">Hibiscus sabdariffa</name>
    <name type="common">roselle</name>
    <dbReference type="NCBI Taxonomy" id="183260"/>
    <lineage>
        <taxon>Eukaryota</taxon>
        <taxon>Viridiplantae</taxon>
        <taxon>Streptophyta</taxon>
        <taxon>Embryophyta</taxon>
        <taxon>Tracheophyta</taxon>
        <taxon>Spermatophyta</taxon>
        <taxon>Magnoliopsida</taxon>
        <taxon>eudicotyledons</taxon>
        <taxon>Gunneridae</taxon>
        <taxon>Pentapetalae</taxon>
        <taxon>rosids</taxon>
        <taxon>malvids</taxon>
        <taxon>Malvales</taxon>
        <taxon>Malvaceae</taxon>
        <taxon>Malvoideae</taxon>
        <taxon>Hibiscus</taxon>
    </lineage>
</organism>
<keyword evidence="2" id="KW-1185">Reference proteome</keyword>
<evidence type="ECO:0000313" key="1">
    <source>
        <dbReference type="EMBL" id="KAK8513150.1"/>
    </source>
</evidence>
<sequence>MQCGPQEYETCDSGCNAGLMTSTFVYTFKAGGFEREIERGGLSLHWGPCKFEQTKIFASVVNFSVIFVDEDQIAAIR</sequence>
<dbReference type="Proteomes" id="UP001472677">
    <property type="component" value="Unassembled WGS sequence"/>
</dbReference>
<protein>
    <submittedName>
        <fullName evidence="1">Uncharacterized protein</fullName>
    </submittedName>
</protein>
<accession>A0ABR2C191</accession>
<comment type="caution">
    <text evidence="1">The sequence shown here is derived from an EMBL/GenBank/DDBJ whole genome shotgun (WGS) entry which is preliminary data.</text>
</comment>
<gene>
    <name evidence="1" type="ORF">V6N12_037642</name>
</gene>
<evidence type="ECO:0000313" key="2">
    <source>
        <dbReference type="Proteomes" id="UP001472677"/>
    </source>
</evidence>
<name>A0ABR2C191_9ROSI</name>
<dbReference type="EMBL" id="JBBPBM010000070">
    <property type="protein sequence ID" value="KAK8513150.1"/>
    <property type="molecule type" value="Genomic_DNA"/>
</dbReference>
<proteinExistence type="predicted"/>
<reference evidence="1 2" key="1">
    <citation type="journal article" date="2024" name="G3 (Bethesda)">
        <title>Genome assembly of Hibiscus sabdariffa L. provides insights into metabolisms of medicinal natural products.</title>
        <authorList>
            <person name="Kim T."/>
        </authorList>
    </citation>
    <scope>NUCLEOTIDE SEQUENCE [LARGE SCALE GENOMIC DNA]</scope>
    <source>
        <strain evidence="1">TK-2024</strain>
        <tissue evidence="1">Old leaves</tissue>
    </source>
</reference>